<name>A0A427Y6L2_9TREE</name>
<feature type="region of interest" description="Disordered" evidence="1">
    <location>
        <begin position="284"/>
        <end position="303"/>
    </location>
</feature>
<accession>A0A427Y6L2</accession>
<dbReference type="PANTHER" id="PTHR33321">
    <property type="match status" value="1"/>
</dbReference>
<sequence>MSHGRGLASGIGGLVSDMIAKHRHPSDSNNSYTGSSQSYAPHAPTAYFIASGNPLGSNAPALTPIVTPDAVPIPPTALLYSLSHPDPTTCERTRFFFECLPDPVGTAYHAMWFARNFLTLPQQQDMATWRHRTIDVLLEDKPGLAWTSGGRITISLQWCNNLLNDCRSGKRTMQDCTFEFKGVILHELVHVVQRDGSGSAPGWLIESIADSVRMAAHLGPPHWRKPGQARRDKGWEDAYDAGANFLMWIMGAVDEDASWGPSSSVAAFASPSAIWSAPAAQATQYPSSWGPPPPVPPRPGNYKSRRPPIPEFVQYLDARLAGERYNDIWWYEMTGASLPQLWSEYMDYYA</sequence>
<dbReference type="OrthoDB" id="891726at2759"/>
<evidence type="ECO:0000313" key="2">
    <source>
        <dbReference type="EMBL" id="RSH86730.1"/>
    </source>
</evidence>
<reference evidence="2 3" key="1">
    <citation type="submission" date="2018-11" db="EMBL/GenBank/DDBJ databases">
        <title>Genome sequence of Apiotrichum porosum DSM 27194.</title>
        <authorList>
            <person name="Aliyu H."/>
            <person name="Gorte O."/>
            <person name="Ochsenreither K."/>
        </authorList>
    </citation>
    <scope>NUCLEOTIDE SEQUENCE [LARGE SCALE GENOMIC DNA]</scope>
    <source>
        <strain evidence="2 3">DSM 27194</strain>
    </source>
</reference>
<comment type="caution">
    <text evidence="2">The sequence shown here is derived from an EMBL/GenBank/DDBJ whole genome shotgun (WGS) entry which is preliminary data.</text>
</comment>
<proteinExistence type="predicted"/>
<dbReference type="AlphaFoldDB" id="A0A427Y6L2"/>
<dbReference type="EMBL" id="RSCE01000002">
    <property type="protein sequence ID" value="RSH86730.1"/>
    <property type="molecule type" value="Genomic_DNA"/>
</dbReference>
<dbReference type="STRING" id="105984.A0A427Y6L2"/>
<evidence type="ECO:0000256" key="1">
    <source>
        <dbReference type="SAM" id="MobiDB-lite"/>
    </source>
</evidence>
<feature type="compositionally biased region" description="Pro residues" evidence="1">
    <location>
        <begin position="289"/>
        <end position="299"/>
    </location>
</feature>
<gene>
    <name evidence="2" type="ORF">EHS24_005001</name>
</gene>
<evidence type="ECO:0000313" key="3">
    <source>
        <dbReference type="Proteomes" id="UP000279236"/>
    </source>
</evidence>
<dbReference type="PANTHER" id="PTHR33321:SF12">
    <property type="entry name" value="PLANT BASIC SECRETORY PROTEIN (BSP) FAMILY PROTEIN"/>
    <property type="match status" value="1"/>
</dbReference>
<dbReference type="Pfam" id="PF04450">
    <property type="entry name" value="BSP"/>
    <property type="match status" value="1"/>
</dbReference>
<protein>
    <submittedName>
        <fullName evidence="2">Uncharacterized protein</fullName>
    </submittedName>
</protein>
<organism evidence="2 3">
    <name type="scientific">Apiotrichum porosum</name>
    <dbReference type="NCBI Taxonomy" id="105984"/>
    <lineage>
        <taxon>Eukaryota</taxon>
        <taxon>Fungi</taxon>
        <taxon>Dikarya</taxon>
        <taxon>Basidiomycota</taxon>
        <taxon>Agaricomycotina</taxon>
        <taxon>Tremellomycetes</taxon>
        <taxon>Trichosporonales</taxon>
        <taxon>Trichosporonaceae</taxon>
        <taxon>Apiotrichum</taxon>
    </lineage>
</organism>
<dbReference type="Proteomes" id="UP000279236">
    <property type="component" value="Unassembled WGS sequence"/>
</dbReference>
<dbReference type="GeneID" id="39589544"/>
<dbReference type="RefSeq" id="XP_028479515.1">
    <property type="nucleotide sequence ID" value="XM_028620543.1"/>
</dbReference>
<keyword evidence="3" id="KW-1185">Reference proteome</keyword>
<dbReference type="InterPro" id="IPR007541">
    <property type="entry name" value="Uncharacterised_BSP"/>
</dbReference>